<evidence type="ECO:0000256" key="2">
    <source>
        <dbReference type="ARBA" id="ARBA00011255"/>
    </source>
</evidence>
<evidence type="ECO:0000313" key="9">
    <source>
        <dbReference type="Proteomes" id="UP001212602"/>
    </source>
</evidence>
<evidence type="ECO:0000259" key="6">
    <source>
        <dbReference type="Pfam" id="PF02465"/>
    </source>
</evidence>
<dbReference type="InterPro" id="IPR003481">
    <property type="entry name" value="FliD_N"/>
</dbReference>
<dbReference type="GO" id="GO:0007155">
    <property type="term" value="P:cell adhesion"/>
    <property type="evidence" value="ECO:0007669"/>
    <property type="project" value="InterPro"/>
</dbReference>
<dbReference type="AlphaFoldDB" id="A0AAE3SZH7"/>
<dbReference type="PANTHER" id="PTHR30288:SF0">
    <property type="entry name" value="FLAGELLAR HOOK-ASSOCIATED PROTEIN 2"/>
    <property type="match status" value="1"/>
</dbReference>
<keyword evidence="8" id="KW-0282">Flagellum</keyword>
<keyword evidence="4 5" id="KW-0975">Bacterial flagellum</keyword>
<feature type="domain" description="Flagellar hook-associated protein 2 C-terminal" evidence="7">
    <location>
        <begin position="234"/>
        <end position="458"/>
    </location>
</feature>
<gene>
    <name evidence="8" type="primary">fliD</name>
    <name evidence="8" type="ORF">PGB34_02565</name>
</gene>
<evidence type="ECO:0000256" key="1">
    <source>
        <dbReference type="ARBA" id="ARBA00009764"/>
    </source>
</evidence>
<dbReference type="InterPro" id="IPR010810">
    <property type="entry name" value="Flagellin_hook_IN_motif"/>
</dbReference>
<dbReference type="GO" id="GO:0009421">
    <property type="term" value="C:bacterial-type flagellum filament cap"/>
    <property type="evidence" value="ECO:0007669"/>
    <property type="project" value="InterPro"/>
</dbReference>
<dbReference type="RefSeq" id="WP_271426497.1">
    <property type="nucleotide sequence ID" value="NZ_JAQIPB010000001.1"/>
</dbReference>
<comment type="caution">
    <text evidence="8">The sequence shown here is derived from an EMBL/GenBank/DDBJ whole genome shotgun (WGS) entry which is preliminary data.</text>
</comment>
<evidence type="ECO:0000259" key="7">
    <source>
        <dbReference type="Pfam" id="PF07195"/>
    </source>
</evidence>
<keyword evidence="9" id="KW-1185">Reference proteome</keyword>
<dbReference type="InterPro" id="IPR040026">
    <property type="entry name" value="FliD"/>
</dbReference>
<keyword evidence="8" id="KW-0966">Cell projection</keyword>
<reference evidence="8" key="1">
    <citation type="submission" date="2023-01" db="EMBL/GenBank/DDBJ databases">
        <title>Xenophilus mangrovi sp. nov., isolated from soil of Mangrove nature reserve.</title>
        <authorList>
            <person name="Xu S."/>
            <person name="Liu Z."/>
            <person name="Xu Y."/>
        </authorList>
    </citation>
    <scope>NUCLEOTIDE SEQUENCE</scope>
    <source>
        <strain evidence="8">YW8</strain>
    </source>
</reference>
<dbReference type="GO" id="GO:0071973">
    <property type="term" value="P:bacterial-type flagellum-dependent cell motility"/>
    <property type="evidence" value="ECO:0007669"/>
    <property type="project" value="TreeGrafter"/>
</dbReference>
<dbReference type="PANTHER" id="PTHR30288">
    <property type="entry name" value="FLAGELLAR CAP/ASSEMBLY PROTEIN FLID"/>
    <property type="match status" value="1"/>
</dbReference>
<dbReference type="Pfam" id="PF07196">
    <property type="entry name" value="Flagellin_IN"/>
    <property type="match status" value="1"/>
</dbReference>
<evidence type="ECO:0000256" key="3">
    <source>
        <dbReference type="ARBA" id="ARBA00023054"/>
    </source>
</evidence>
<keyword evidence="8" id="KW-0969">Cilium</keyword>
<name>A0AAE3SZH7_9BURK</name>
<feature type="domain" description="Flagellar hook-associated protein 2 N-terminal" evidence="6">
    <location>
        <begin position="10"/>
        <end position="108"/>
    </location>
</feature>
<dbReference type="EMBL" id="JAQIPB010000001">
    <property type="protein sequence ID" value="MDA7415237.1"/>
    <property type="molecule type" value="Genomic_DNA"/>
</dbReference>
<evidence type="ECO:0000256" key="4">
    <source>
        <dbReference type="ARBA" id="ARBA00023143"/>
    </source>
</evidence>
<protein>
    <recommendedName>
        <fullName evidence="5">Flagellar hook-associated protein 2</fullName>
        <shortName evidence="5">HAP2</shortName>
    </recommendedName>
    <alternativeName>
        <fullName evidence="5">Flagellar cap protein</fullName>
    </alternativeName>
</protein>
<dbReference type="Pfam" id="PF02465">
    <property type="entry name" value="FliD_N"/>
    <property type="match status" value="1"/>
</dbReference>
<accession>A0AAE3SZH7</accession>
<dbReference type="InterPro" id="IPR010809">
    <property type="entry name" value="FliD_C"/>
</dbReference>
<proteinExistence type="inferred from homology"/>
<organism evidence="8 9">
    <name type="scientific">Xenophilus arseniciresistens</name>
    <dbReference type="NCBI Taxonomy" id="1283306"/>
    <lineage>
        <taxon>Bacteria</taxon>
        <taxon>Pseudomonadati</taxon>
        <taxon>Pseudomonadota</taxon>
        <taxon>Betaproteobacteria</taxon>
        <taxon>Burkholderiales</taxon>
        <taxon>Comamonadaceae</taxon>
        <taxon>Xenophilus</taxon>
    </lineage>
</organism>
<dbReference type="GO" id="GO:0005576">
    <property type="term" value="C:extracellular region"/>
    <property type="evidence" value="ECO:0007669"/>
    <property type="project" value="UniProtKB-SubCell"/>
</dbReference>
<comment type="similarity">
    <text evidence="1 5">Belongs to the FliD family.</text>
</comment>
<comment type="subcellular location">
    <subcellularLocation>
        <location evidence="5">Secreted</location>
    </subcellularLocation>
    <subcellularLocation>
        <location evidence="5">Bacterial flagellum</location>
    </subcellularLocation>
</comment>
<comment type="subunit">
    <text evidence="2 5">Homopentamer.</text>
</comment>
<dbReference type="Proteomes" id="UP001212602">
    <property type="component" value="Unassembled WGS sequence"/>
</dbReference>
<sequence length="476" mass="47553">MAISSAGLGSGLEVESIITQLMALEKKPLTSLQTKAAAIDSKISAFGTLKSQLSTLSDSLAALARPATWNAKSVTSSNTAAVSVSVLSGANAAASSFGISVSQLARAQSVSSSAVPAGSTVGSGTLTFELGSWGSGTEPAFTAGSAGAVSVTIGAADTMADIASKINAAGAGVSATVLRDISGDRLLLRSGSTGEAAGFKVSAGEGSTGLDGLSFTDPASGAGMAANPVQYGLNAKAQINGVDIESATNTLAETIPGLSLTLSQVTTAPVDITASSDTSAMKSAINSFVSAYNAINTTLNNATKYDANSNTAALLQGDSTTVGLHNALRSLVGSPSGGGAMQYLSDLGVSIARDGAGNLSVDAARLDKALKDPAAVQQFFTAAAGSDANATGFATRFGAFTKAAIGADGTLAGKTESLQAQKSANTKSQERVSDRLTLTEARLRKQYTALDTQMASLTALNTYVTQQIAQWNKSTG</sequence>
<evidence type="ECO:0000313" key="8">
    <source>
        <dbReference type="EMBL" id="MDA7415237.1"/>
    </source>
</evidence>
<keyword evidence="5" id="KW-0964">Secreted</keyword>
<comment type="function">
    <text evidence="5">Required for morphogenesis and for the elongation of the flagellar filament by facilitating polymerization of the flagellin monomers at the tip of growing filament. Forms a capping structure, which prevents flagellin subunits (transported through the central channel of the flagellum) from leaking out without polymerization at the distal end.</text>
</comment>
<keyword evidence="3" id="KW-0175">Coiled coil</keyword>
<evidence type="ECO:0000256" key="5">
    <source>
        <dbReference type="RuleBase" id="RU362066"/>
    </source>
</evidence>
<dbReference type="Pfam" id="PF07195">
    <property type="entry name" value="FliD_C"/>
    <property type="match status" value="1"/>
</dbReference>
<dbReference type="GO" id="GO:0009424">
    <property type="term" value="C:bacterial-type flagellum hook"/>
    <property type="evidence" value="ECO:0007669"/>
    <property type="project" value="UniProtKB-UniRule"/>
</dbReference>